<proteinExistence type="inferred from homology"/>
<dbReference type="GO" id="GO:0032259">
    <property type="term" value="P:methylation"/>
    <property type="evidence" value="ECO:0007669"/>
    <property type="project" value="UniProtKB-KW"/>
</dbReference>
<evidence type="ECO:0000256" key="3">
    <source>
        <dbReference type="ARBA" id="ARBA00022490"/>
    </source>
</evidence>
<dbReference type="PANTHER" id="PTHR11579:SF0">
    <property type="entry name" value="PROTEIN-L-ISOASPARTATE(D-ASPARTATE) O-METHYLTRANSFERASE"/>
    <property type="match status" value="1"/>
</dbReference>
<evidence type="ECO:0000256" key="7">
    <source>
        <dbReference type="HAMAP-Rule" id="MF_00090"/>
    </source>
</evidence>
<keyword evidence="6 7" id="KW-0949">S-adenosyl-L-methionine</keyword>
<dbReference type="Pfam" id="PF01135">
    <property type="entry name" value="PCMT"/>
    <property type="match status" value="1"/>
</dbReference>
<dbReference type="FunFam" id="3.40.50.150:FF:000010">
    <property type="entry name" value="Protein-L-isoaspartate O-methyltransferase"/>
    <property type="match status" value="1"/>
</dbReference>
<keyword evidence="9" id="KW-1185">Reference proteome</keyword>
<keyword evidence="5 7" id="KW-0808">Transferase</keyword>
<dbReference type="Proteomes" id="UP000694001">
    <property type="component" value="Chromosome"/>
</dbReference>
<protein>
    <recommendedName>
        <fullName evidence="7">Protein-L-isoaspartate O-methyltransferase</fullName>
        <ecNumber evidence="7">2.1.1.77</ecNumber>
    </recommendedName>
    <alternativeName>
        <fullName evidence="7">L-isoaspartyl protein carboxyl methyltransferase</fullName>
    </alternativeName>
    <alternativeName>
        <fullName evidence="7">Protein L-isoaspartyl methyltransferase</fullName>
    </alternativeName>
    <alternativeName>
        <fullName evidence="7">Protein-beta-aspartate methyltransferase</fullName>
        <shortName evidence="7">PIMT</shortName>
    </alternativeName>
</protein>
<reference evidence="8" key="1">
    <citation type="submission" date="2021-06" db="EMBL/GenBank/DDBJ databases">
        <title>Elioraea tepida, sp. nov., a moderately thermophilic aerobic anoxygenic phototrophic bacterium isolated from an alkaline siliceous hot spring mat community in Yellowstone National Park, WY, USA.</title>
        <authorList>
            <person name="Saini M.K."/>
            <person name="Yoshida S."/>
            <person name="Sebastian A."/>
            <person name="Hirose S."/>
            <person name="Hara E."/>
            <person name="Tamaki H."/>
            <person name="Soulier N.T."/>
            <person name="Albert I."/>
            <person name="Hanada S."/>
            <person name="Bryant D.A."/>
            <person name="Tank M."/>
        </authorList>
    </citation>
    <scope>NUCLEOTIDE SEQUENCE</scope>
    <source>
        <strain evidence="8">MS-P2</strain>
    </source>
</reference>
<comment type="similarity">
    <text evidence="2 7">Belongs to the methyltransferase superfamily. L-isoaspartyl/D-aspartyl protein methyltransferase family.</text>
</comment>
<evidence type="ECO:0000256" key="5">
    <source>
        <dbReference type="ARBA" id="ARBA00022679"/>
    </source>
</evidence>
<evidence type="ECO:0000313" key="9">
    <source>
        <dbReference type="Proteomes" id="UP000694001"/>
    </source>
</evidence>
<dbReference type="NCBIfam" id="NF001453">
    <property type="entry name" value="PRK00312.1"/>
    <property type="match status" value="1"/>
</dbReference>
<comment type="subcellular location">
    <subcellularLocation>
        <location evidence="1 7">Cytoplasm</location>
    </subcellularLocation>
</comment>
<gene>
    <name evidence="7" type="primary">pcm</name>
    <name evidence="8" type="ORF">KO353_01465</name>
</gene>
<sequence>MPTDANRIRLVLALRSAGITDAAVLGAIESVPRERFVPETFRDQAWEDIALPIGLGQTISQPRVVAMMTEALRVSKRHRVLEIGTGSGYQAAVLARLCRRLYTIERHPALLARAESILKELGFTNIVFRAGDGMQGWPELAPFDRIIVTAAPAEAPKALLDQLSPESGIMVIPMGKTADSQHLWRITRQGDRYDREQLAAVRFVPLLPGVADDSGEESRLPRL</sequence>
<dbReference type="RefSeq" id="WP_218286013.1">
    <property type="nucleotide sequence ID" value="NZ_CP076448.1"/>
</dbReference>
<dbReference type="HAMAP" id="MF_00090">
    <property type="entry name" value="PIMT"/>
    <property type="match status" value="1"/>
</dbReference>
<dbReference type="NCBIfam" id="TIGR00080">
    <property type="entry name" value="pimt"/>
    <property type="match status" value="1"/>
</dbReference>
<dbReference type="CDD" id="cd02440">
    <property type="entry name" value="AdoMet_MTases"/>
    <property type="match status" value="1"/>
</dbReference>
<dbReference type="GO" id="GO:0030091">
    <property type="term" value="P:protein repair"/>
    <property type="evidence" value="ECO:0007669"/>
    <property type="project" value="UniProtKB-UniRule"/>
</dbReference>
<dbReference type="PANTHER" id="PTHR11579">
    <property type="entry name" value="PROTEIN-L-ISOASPARTATE O-METHYLTRANSFERASE"/>
    <property type="match status" value="1"/>
</dbReference>
<keyword evidence="3 7" id="KW-0963">Cytoplasm</keyword>
<evidence type="ECO:0000256" key="1">
    <source>
        <dbReference type="ARBA" id="ARBA00004496"/>
    </source>
</evidence>
<dbReference type="PROSITE" id="PS01279">
    <property type="entry name" value="PCMT"/>
    <property type="match status" value="1"/>
</dbReference>
<name>A0A975YJT0_9PROT</name>
<dbReference type="EMBL" id="CP076448">
    <property type="protein sequence ID" value="QXM24956.1"/>
    <property type="molecule type" value="Genomic_DNA"/>
</dbReference>
<accession>A0A975YJT0</accession>
<dbReference type="GO" id="GO:0005737">
    <property type="term" value="C:cytoplasm"/>
    <property type="evidence" value="ECO:0007669"/>
    <property type="project" value="UniProtKB-SubCell"/>
</dbReference>
<evidence type="ECO:0000313" key="8">
    <source>
        <dbReference type="EMBL" id="QXM24956.1"/>
    </source>
</evidence>
<dbReference type="EC" id="2.1.1.77" evidence="7"/>
<dbReference type="AlphaFoldDB" id="A0A975YJT0"/>
<keyword evidence="4 7" id="KW-0489">Methyltransferase</keyword>
<evidence type="ECO:0000256" key="6">
    <source>
        <dbReference type="ARBA" id="ARBA00022691"/>
    </source>
</evidence>
<dbReference type="GO" id="GO:0004719">
    <property type="term" value="F:protein-L-isoaspartate (D-aspartate) O-methyltransferase activity"/>
    <property type="evidence" value="ECO:0007669"/>
    <property type="project" value="UniProtKB-UniRule"/>
</dbReference>
<dbReference type="KEGG" id="elio:KO353_01465"/>
<comment type="catalytic activity">
    <reaction evidence="7">
        <text>[protein]-L-isoaspartate + S-adenosyl-L-methionine = [protein]-L-isoaspartate alpha-methyl ester + S-adenosyl-L-homocysteine</text>
        <dbReference type="Rhea" id="RHEA:12705"/>
        <dbReference type="Rhea" id="RHEA-COMP:12143"/>
        <dbReference type="Rhea" id="RHEA-COMP:12144"/>
        <dbReference type="ChEBI" id="CHEBI:57856"/>
        <dbReference type="ChEBI" id="CHEBI:59789"/>
        <dbReference type="ChEBI" id="CHEBI:90596"/>
        <dbReference type="ChEBI" id="CHEBI:90598"/>
        <dbReference type="EC" id="2.1.1.77"/>
    </reaction>
</comment>
<evidence type="ECO:0000256" key="4">
    <source>
        <dbReference type="ARBA" id="ARBA00022603"/>
    </source>
</evidence>
<evidence type="ECO:0000256" key="2">
    <source>
        <dbReference type="ARBA" id="ARBA00005369"/>
    </source>
</evidence>
<comment type="function">
    <text evidence="7">Catalyzes the methyl esterification of L-isoaspartyl residues in peptides and proteins that result from spontaneous decomposition of normal L-aspartyl and L-asparaginyl residues. It plays a role in the repair and/or degradation of damaged proteins.</text>
</comment>
<feature type="active site" evidence="7">
    <location>
        <position position="60"/>
    </location>
</feature>
<dbReference type="InterPro" id="IPR000682">
    <property type="entry name" value="PCMT"/>
</dbReference>
<organism evidence="8 9">
    <name type="scientific">Elioraea tepida</name>
    <dbReference type="NCBI Taxonomy" id="2843330"/>
    <lineage>
        <taxon>Bacteria</taxon>
        <taxon>Pseudomonadati</taxon>
        <taxon>Pseudomonadota</taxon>
        <taxon>Alphaproteobacteria</taxon>
        <taxon>Acetobacterales</taxon>
        <taxon>Elioraeaceae</taxon>
        <taxon>Elioraea</taxon>
    </lineage>
</organism>